<gene>
    <name evidence="2" type="ORF">GMOD_00003322</name>
</gene>
<evidence type="ECO:0000256" key="1">
    <source>
        <dbReference type="SAM" id="MobiDB-lite"/>
    </source>
</evidence>
<feature type="compositionally biased region" description="Basic and acidic residues" evidence="1">
    <location>
        <begin position="1"/>
        <end position="17"/>
    </location>
</feature>
<dbReference type="AlphaFoldDB" id="A0A3M7MIW6"/>
<proteinExistence type="predicted"/>
<keyword evidence="3" id="KW-1185">Reference proteome</keyword>
<organism evidence="2 3">
    <name type="scientific">Pyrenophora seminiperda CCB06</name>
    <dbReference type="NCBI Taxonomy" id="1302712"/>
    <lineage>
        <taxon>Eukaryota</taxon>
        <taxon>Fungi</taxon>
        <taxon>Dikarya</taxon>
        <taxon>Ascomycota</taxon>
        <taxon>Pezizomycotina</taxon>
        <taxon>Dothideomycetes</taxon>
        <taxon>Pleosporomycetidae</taxon>
        <taxon>Pleosporales</taxon>
        <taxon>Pleosporineae</taxon>
        <taxon>Pleosporaceae</taxon>
        <taxon>Pyrenophora</taxon>
    </lineage>
</organism>
<protein>
    <submittedName>
        <fullName evidence="2">Uncharacterized protein</fullName>
    </submittedName>
</protein>
<evidence type="ECO:0000313" key="3">
    <source>
        <dbReference type="Proteomes" id="UP000265663"/>
    </source>
</evidence>
<evidence type="ECO:0000313" key="2">
    <source>
        <dbReference type="EMBL" id="RMZ74304.1"/>
    </source>
</evidence>
<accession>A0A3M7MIW6</accession>
<name>A0A3M7MIW6_9PLEO</name>
<reference evidence="2 3" key="1">
    <citation type="journal article" date="2014" name="PLoS ONE">
        <title>De novo Genome Assembly of the Fungal Plant Pathogen Pyrenophora semeniperda.</title>
        <authorList>
            <person name="Soliai M.M."/>
            <person name="Meyer S.E."/>
            <person name="Udall J.A."/>
            <person name="Elzinga D.E."/>
            <person name="Hermansen R.A."/>
            <person name="Bodily P.M."/>
            <person name="Hart A.A."/>
            <person name="Coleman C.E."/>
        </authorList>
    </citation>
    <scope>NUCLEOTIDE SEQUENCE [LARGE SCALE GENOMIC DNA]</scope>
    <source>
        <strain evidence="2 3">CCB06</strain>
        <tissue evidence="2">Mycelium</tissue>
    </source>
</reference>
<feature type="region of interest" description="Disordered" evidence="1">
    <location>
        <begin position="1"/>
        <end position="39"/>
    </location>
</feature>
<dbReference type="Proteomes" id="UP000265663">
    <property type="component" value="Unassembled WGS sequence"/>
</dbReference>
<dbReference type="EMBL" id="KE747844">
    <property type="protein sequence ID" value="RMZ74304.1"/>
    <property type="molecule type" value="Genomic_DNA"/>
</dbReference>
<sequence>MNHLGDSKQIIKREARVRSGMQKAEGSRKNGGGDGADCRGEDGWQGSYDDYCNRASVSVGRSARLRAGSTADSGAKASGRWQQRCRAERGRWRC</sequence>